<dbReference type="InterPro" id="IPR003591">
    <property type="entry name" value="Leu-rich_rpt_typical-subtyp"/>
</dbReference>
<evidence type="ECO:0000256" key="6">
    <source>
        <dbReference type="SAM" id="SignalP"/>
    </source>
</evidence>
<dbReference type="SUPFAM" id="SSF49265">
    <property type="entry name" value="Fibronectin type III"/>
    <property type="match status" value="1"/>
</dbReference>
<evidence type="ECO:0000256" key="5">
    <source>
        <dbReference type="SAM" id="Phobius"/>
    </source>
</evidence>
<evidence type="ECO:0000313" key="8">
    <source>
        <dbReference type="EMBL" id="KAK7104216.1"/>
    </source>
</evidence>
<dbReference type="SMART" id="SM00082">
    <property type="entry name" value="LRRCT"/>
    <property type="match status" value="1"/>
</dbReference>
<dbReference type="InterPro" id="IPR026906">
    <property type="entry name" value="LRR_5"/>
</dbReference>
<evidence type="ECO:0000313" key="9">
    <source>
        <dbReference type="Proteomes" id="UP001374579"/>
    </source>
</evidence>
<protein>
    <recommendedName>
        <fullName evidence="7">Fibronectin type-III domain-containing protein</fullName>
    </recommendedName>
</protein>
<keyword evidence="9" id="KW-1185">Reference proteome</keyword>
<keyword evidence="5" id="KW-1133">Transmembrane helix</keyword>
<dbReference type="InterPro" id="IPR000483">
    <property type="entry name" value="Cys-rich_flank_reg_C"/>
</dbReference>
<evidence type="ECO:0000259" key="7">
    <source>
        <dbReference type="PROSITE" id="PS50853"/>
    </source>
</evidence>
<dbReference type="PANTHER" id="PTHR24369:SF210">
    <property type="entry name" value="CHAOPTIN-RELATED"/>
    <property type="match status" value="1"/>
</dbReference>
<dbReference type="FunFam" id="3.80.10.10:FF:001164">
    <property type="entry name" value="GH01279p"/>
    <property type="match status" value="1"/>
</dbReference>
<dbReference type="Pfam" id="PF13306">
    <property type="entry name" value="LRR_5"/>
    <property type="match status" value="1"/>
</dbReference>
<evidence type="ECO:0000256" key="4">
    <source>
        <dbReference type="ARBA" id="ARBA00023157"/>
    </source>
</evidence>
<dbReference type="Pfam" id="PF13855">
    <property type="entry name" value="LRR_8"/>
    <property type="match status" value="4"/>
</dbReference>
<dbReference type="InterPro" id="IPR032675">
    <property type="entry name" value="LRR_dom_sf"/>
</dbReference>
<dbReference type="FunFam" id="3.80.10.10:FF:001360">
    <property type="entry name" value="Uncharacterized protein"/>
    <property type="match status" value="1"/>
</dbReference>
<dbReference type="PROSITE" id="PS51450">
    <property type="entry name" value="LRR"/>
    <property type="match status" value="4"/>
</dbReference>
<dbReference type="SUPFAM" id="SSF52058">
    <property type="entry name" value="L domain-like"/>
    <property type="match status" value="1"/>
</dbReference>
<dbReference type="SUPFAM" id="SSF52047">
    <property type="entry name" value="RNI-like"/>
    <property type="match status" value="1"/>
</dbReference>
<accession>A0AAN9BDQ5</accession>
<evidence type="ECO:0000256" key="2">
    <source>
        <dbReference type="ARBA" id="ARBA00022729"/>
    </source>
</evidence>
<dbReference type="SMART" id="SM00365">
    <property type="entry name" value="LRR_SD22"/>
    <property type="match status" value="5"/>
</dbReference>
<evidence type="ECO:0000256" key="3">
    <source>
        <dbReference type="ARBA" id="ARBA00022737"/>
    </source>
</evidence>
<keyword evidence="5" id="KW-0812">Transmembrane</keyword>
<dbReference type="InterPro" id="IPR036116">
    <property type="entry name" value="FN3_sf"/>
</dbReference>
<dbReference type="InterPro" id="IPR001611">
    <property type="entry name" value="Leu-rich_rpt"/>
</dbReference>
<keyword evidence="4" id="KW-1015">Disulfide bond</keyword>
<keyword evidence="5" id="KW-0472">Membrane</keyword>
<feature type="chain" id="PRO_5042982496" description="Fibronectin type-III domain-containing protein" evidence="6">
    <location>
        <begin position="22"/>
        <end position="880"/>
    </location>
</feature>
<dbReference type="InterPro" id="IPR003961">
    <property type="entry name" value="FN3_dom"/>
</dbReference>
<dbReference type="AlphaFoldDB" id="A0AAN9BDQ5"/>
<dbReference type="InterPro" id="IPR050541">
    <property type="entry name" value="LRR_TM_domain-containing"/>
</dbReference>
<dbReference type="PANTHER" id="PTHR24369">
    <property type="entry name" value="ANTIGEN BSP, PUTATIVE-RELATED"/>
    <property type="match status" value="1"/>
</dbReference>
<evidence type="ECO:0000256" key="1">
    <source>
        <dbReference type="ARBA" id="ARBA00022614"/>
    </source>
</evidence>
<gene>
    <name evidence="8" type="ORF">V1264_018972</name>
</gene>
<comment type="caution">
    <text evidence="8">The sequence shown here is derived from an EMBL/GenBank/DDBJ whole genome shotgun (WGS) entry which is preliminary data.</text>
</comment>
<dbReference type="PROSITE" id="PS50853">
    <property type="entry name" value="FN3"/>
    <property type="match status" value="1"/>
</dbReference>
<name>A0AAN9BDQ5_9CAEN</name>
<dbReference type="GO" id="GO:0005886">
    <property type="term" value="C:plasma membrane"/>
    <property type="evidence" value="ECO:0007669"/>
    <property type="project" value="TreeGrafter"/>
</dbReference>
<reference evidence="8 9" key="1">
    <citation type="submission" date="2024-02" db="EMBL/GenBank/DDBJ databases">
        <title>Chromosome-scale genome assembly of the rough periwinkle Littorina saxatilis.</title>
        <authorList>
            <person name="De Jode A."/>
            <person name="Faria R."/>
            <person name="Formenti G."/>
            <person name="Sims Y."/>
            <person name="Smith T.P."/>
            <person name="Tracey A."/>
            <person name="Wood J.M.D."/>
            <person name="Zagrodzka Z.B."/>
            <person name="Johannesson K."/>
            <person name="Butlin R.K."/>
            <person name="Leder E.H."/>
        </authorList>
    </citation>
    <scope>NUCLEOTIDE SEQUENCE [LARGE SCALE GENOMIC DNA]</scope>
    <source>
        <strain evidence="8">Snail1</strain>
        <tissue evidence="8">Muscle</tissue>
    </source>
</reference>
<keyword evidence="3" id="KW-0677">Repeat</keyword>
<sequence>MQNRGIDFFLLLVFAYCPVPAVLVEKGFVYCPAYPCVCESDNGALVVNCQYLYLTQLPKFLAFDGRIKTLSLRKNSIRQLPAAAFQGLHVESLDLTENVISHVHDQAFEGLEDSLEELHLQVYAMDGVPSAAIKSLKKLKVLRIIGCKADTLNSSAFEGLNNLVELHLQGCRIKDIDAGGLASLKKLQVLNLAGNSLQTEHLAEVAKLYELRNLVLSRNRVTKLPNHAFDHLLHLKHLDLSHNRMTEVDADAFKPLHYSLEVLKLHDNLLTKDVFQALNNLRNLRHLVLSANNITSIPGGAFHKHEFLGQLELSDNGISAVTKQTLKGTEKYLQTLKLDNNPLVIFRNNTFNDHTRLQTLALDSTSLGGSLTEGIFHGVNITLRKLTLSGANLTTMDLFAVSGLVRLEELDVSENFISNVPELIFQKLNNLQKLDLSQNVIEKLPDGAFRGLEASLETVDLHDNYLQTLSYCLFEDFQRLGAIKLGDNPLACDCRLAWLHSWIQMTMPEYHRSQLEWRCAAPQSLSRRLFGSLFMPDLQCPDNSSVELPVCNFSGTAKPYVHKKIPPFGDTPPSPMMPKDILGTKLDVEVQVKGRGALLVLWNATTPSPVTGYRVVLRRSNDSLEEADMTFLTEVTRYLFTGLIGDFSYQTCVTVLGTDEVPMGRDCVETSTSNGTMMAENKLVPQESVGVLPMSFTTLLWSYISGCVVASTLCAILAVVVRRRQRMKKCVHAGYNPGYSAWTGSRYSAPSTTSGTTSSCYFTTPSVGSCDDDGLVVTINGIDNNHSVVDRASVTGAVGCAGGQGDQGGYPCEGPLGGTLGRRPSTCGRVGGSAFVGGGMENSYPTTGRCSTVSSFRRHLPANYIVTNTDMHGDDFFFHF</sequence>
<dbReference type="Proteomes" id="UP001374579">
    <property type="component" value="Unassembled WGS sequence"/>
</dbReference>
<feature type="signal peptide" evidence="6">
    <location>
        <begin position="1"/>
        <end position="21"/>
    </location>
</feature>
<dbReference type="EMBL" id="JBAMIC010000008">
    <property type="protein sequence ID" value="KAK7104216.1"/>
    <property type="molecule type" value="Genomic_DNA"/>
</dbReference>
<feature type="transmembrane region" description="Helical" evidence="5">
    <location>
        <begin position="700"/>
        <end position="721"/>
    </location>
</feature>
<organism evidence="8 9">
    <name type="scientific">Littorina saxatilis</name>
    <dbReference type="NCBI Taxonomy" id="31220"/>
    <lineage>
        <taxon>Eukaryota</taxon>
        <taxon>Metazoa</taxon>
        <taxon>Spiralia</taxon>
        <taxon>Lophotrochozoa</taxon>
        <taxon>Mollusca</taxon>
        <taxon>Gastropoda</taxon>
        <taxon>Caenogastropoda</taxon>
        <taxon>Littorinimorpha</taxon>
        <taxon>Littorinoidea</taxon>
        <taxon>Littorinidae</taxon>
        <taxon>Littorina</taxon>
    </lineage>
</organism>
<proteinExistence type="predicted"/>
<keyword evidence="1" id="KW-0433">Leucine-rich repeat</keyword>
<dbReference type="Gene3D" id="3.80.10.10">
    <property type="entry name" value="Ribonuclease Inhibitor"/>
    <property type="match status" value="4"/>
</dbReference>
<dbReference type="PRINTS" id="PR00019">
    <property type="entry name" value="LEURICHRPT"/>
</dbReference>
<feature type="domain" description="Fibronectin type-III" evidence="7">
    <location>
        <begin position="584"/>
        <end position="679"/>
    </location>
</feature>
<dbReference type="SMART" id="SM00369">
    <property type="entry name" value="LRR_TYP"/>
    <property type="match status" value="11"/>
</dbReference>
<keyword evidence="2 6" id="KW-0732">Signal</keyword>